<evidence type="ECO:0000313" key="3">
    <source>
        <dbReference type="EMBL" id="KAJ8302541.1"/>
    </source>
</evidence>
<proteinExistence type="predicted"/>
<organism evidence="3 4">
    <name type="scientific">Tegillarca granosa</name>
    <name type="common">Malaysian cockle</name>
    <name type="synonym">Anadara granosa</name>
    <dbReference type="NCBI Taxonomy" id="220873"/>
    <lineage>
        <taxon>Eukaryota</taxon>
        <taxon>Metazoa</taxon>
        <taxon>Spiralia</taxon>
        <taxon>Lophotrochozoa</taxon>
        <taxon>Mollusca</taxon>
        <taxon>Bivalvia</taxon>
        <taxon>Autobranchia</taxon>
        <taxon>Pteriomorphia</taxon>
        <taxon>Arcoida</taxon>
        <taxon>Arcoidea</taxon>
        <taxon>Arcidae</taxon>
        <taxon>Tegillarca</taxon>
    </lineage>
</organism>
<keyword evidence="1" id="KW-0812">Transmembrane</keyword>
<feature type="domain" description="Piezo non-specific cation channel cap" evidence="2">
    <location>
        <begin position="25"/>
        <end position="106"/>
    </location>
</feature>
<evidence type="ECO:0000259" key="2">
    <source>
        <dbReference type="Pfam" id="PF12166"/>
    </source>
</evidence>
<dbReference type="Proteomes" id="UP001217089">
    <property type="component" value="Unassembled WGS sequence"/>
</dbReference>
<name>A0ABQ9EB19_TEGGR</name>
<keyword evidence="1" id="KW-1133">Transmembrane helix</keyword>
<keyword evidence="4" id="KW-1185">Reference proteome</keyword>
<dbReference type="InterPro" id="IPR031334">
    <property type="entry name" value="Piezo_cap_dom"/>
</dbReference>
<comment type="caution">
    <text evidence="3">The sequence shown here is derived from an EMBL/GenBank/DDBJ whole genome shotgun (WGS) entry which is preliminary data.</text>
</comment>
<dbReference type="Pfam" id="PF12166">
    <property type="entry name" value="Piezo_cap"/>
    <property type="match status" value="1"/>
</dbReference>
<evidence type="ECO:0000256" key="1">
    <source>
        <dbReference type="SAM" id="Phobius"/>
    </source>
</evidence>
<reference evidence="3 4" key="1">
    <citation type="submission" date="2022-12" db="EMBL/GenBank/DDBJ databases">
        <title>Chromosome-level genome of Tegillarca granosa.</title>
        <authorList>
            <person name="Kim J."/>
        </authorList>
    </citation>
    <scope>NUCLEOTIDE SEQUENCE [LARGE SCALE GENOMIC DNA]</scope>
    <source>
        <strain evidence="3">Teg-2019</strain>
        <tissue evidence="3">Adductor muscle</tissue>
    </source>
</reference>
<feature type="transmembrane region" description="Helical" evidence="1">
    <location>
        <begin position="28"/>
        <end position="47"/>
    </location>
</feature>
<dbReference type="EMBL" id="JARBDR010000917">
    <property type="protein sequence ID" value="KAJ8302541.1"/>
    <property type="molecule type" value="Genomic_DNA"/>
</dbReference>
<dbReference type="InterPro" id="IPR027272">
    <property type="entry name" value="Piezo"/>
</dbReference>
<gene>
    <name evidence="3" type="ORF">KUTeg_018937</name>
</gene>
<keyword evidence="1" id="KW-0472">Membrane</keyword>
<dbReference type="PANTHER" id="PTHR13167:SF25">
    <property type="entry name" value="PIEZO-TYPE MECHANOSENSITIVE ION CHANNEL COMPONENT"/>
    <property type="match status" value="1"/>
</dbReference>
<protein>
    <recommendedName>
        <fullName evidence="2">Piezo non-specific cation channel cap domain-containing protein</fullName>
    </recommendedName>
</protein>
<sequence length="112" mass="13392">MDVDRKILTLHEYRPFQKFKSYYTSSNIIGLYVSLVIVVGRFIRVFVTGQSYRVMFEELPNVDNILNLCMDIYMVRESGDFLLEEDLFAKLLFVYRCPEILIKWTKLFKCKL</sequence>
<accession>A0ABQ9EB19</accession>
<evidence type="ECO:0000313" key="4">
    <source>
        <dbReference type="Proteomes" id="UP001217089"/>
    </source>
</evidence>
<dbReference type="PANTHER" id="PTHR13167">
    <property type="entry name" value="PIEZO-TYPE MECHANOSENSITIVE ION CHANNEL COMPONENT"/>
    <property type="match status" value="1"/>
</dbReference>